<evidence type="ECO:0000313" key="12">
    <source>
        <dbReference type="Proteomes" id="UP001140217"/>
    </source>
</evidence>
<dbReference type="OrthoDB" id="73875at2759"/>
<evidence type="ECO:0000313" key="11">
    <source>
        <dbReference type="EMBL" id="KAJ2776906.1"/>
    </source>
</evidence>
<comment type="caution">
    <text evidence="11">The sequence shown here is derived from an EMBL/GenBank/DDBJ whole genome shotgun (WGS) entry which is preliminary data.</text>
</comment>
<evidence type="ECO:0000256" key="9">
    <source>
        <dbReference type="SAM" id="MobiDB-lite"/>
    </source>
</evidence>
<dbReference type="Gene3D" id="3.10.50.10">
    <property type="match status" value="1"/>
</dbReference>
<dbReference type="InterPro" id="IPR017853">
    <property type="entry name" value="GH"/>
</dbReference>
<name>A0A9W8LFD1_9FUNG</name>
<keyword evidence="2 7" id="KW-0378">Hydrolase</keyword>
<evidence type="ECO:0000256" key="7">
    <source>
        <dbReference type="RuleBase" id="RU000489"/>
    </source>
</evidence>
<evidence type="ECO:0000256" key="6">
    <source>
        <dbReference type="ARBA" id="ARBA00023326"/>
    </source>
</evidence>
<keyword evidence="5 7" id="KW-0326">Glycosidase</keyword>
<dbReference type="GO" id="GO:0000272">
    <property type="term" value="P:polysaccharide catabolic process"/>
    <property type="evidence" value="ECO:0007669"/>
    <property type="project" value="UniProtKB-KW"/>
</dbReference>
<dbReference type="InterPro" id="IPR001579">
    <property type="entry name" value="Glyco_hydro_18_chit_AS"/>
</dbReference>
<gene>
    <name evidence="11" type="ORF">H4R18_005433</name>
</gene>
<evidence type="ECO:0000256" key="5">
    <source>
        <dbReference type="ARBA" id="ARBA00023295"/>
    </source>
</evidence>
<dbReference type="Gene3D" id="3.20.20.80">
    <property type="entry name" value="Glycosidases"/>
    <property type="match status" value="1"/>
</dbReference>
<dbReference type="Proteomes" id="UP001140217">
    <property type="component" value="Unassembled WGS sequence"/>
</dbReference>
<evidence type="ECO:0000256" key="3">
    <source>
        <dbReference type="ARBA" id="ARBA00023024"/>
    </source>
</evidence>
<dbReference type="InterPro" id="IPR011583">
    <property type="entry name" value="Chitinase_II/V-like_cat"/>
</dbReference>
<comment type="similarity">
    <text evidence="8">Belongs to the glycosyl hydrolase 18 family.</text>
</comment>
<dbReference type="EMBL" id="JANBUL010000326">
    <property type="protein sequence ID" value="KAJ2776906.1"/>
    <property type="molecule type" value="Genomic_DNA"/>
</dbReference>
<accession>A0A9W8LFD1</accession>
<dbReference type="AlphaFoldDB" id="A0A9W8LFD1"/>
<dbReference type="InterPro" id="IPR001223">
    <property type="entry name" value="Glyco_hydro18_cat"/>
</dbReference>
<dbReference type="GO" id="GO:0006032">
    <property type="term" value="P:chitin catabolic process"/>
    <property type="evidence" value="ECO:0007669"/>
    <property type="project" value="UniProtKB-KW"/>
</dbReference>
<evidence type="ECO:0000256" key="4">
    <source>
        <dbReference type="ARBA" id="ARBA00023277"/>
    </source>
</evidence>
<dbReference type="PANTHER" id="PTHR11177:SF392">
    <property type="entry name" value="HAP41P"/>
    <property type="match status" value="1"/>
</dbReference>
<dbReference type="SUPFAM" id="SSF54556">
    <property type="entry name" value="Chitinase insertion domain"/>
    <property type="match status" value="1"/>
</dbReference>
<evidence type="ECO:0000256" key="1">
    <source>
        <dbReference type="ARBA" id="ARBA00000822"/>
    </source>
</evidence>
<dbReference type="PANTHER" id="PTHR11177">
    <property type="entry name" value="CHITINASE"/>
    <property type="match status" value="1"/>
</dbReference>
<comment type="catalytic activity">
    <reaction evidence="1">
        <text>Random endo-hydrolysis of N-acetyl-beta-D-glucosaminide (1-&gt;4)-beta-linkages in chitin and chitodextrins.</text>
        <dbReference type="EC" id="3.2.1.14"/>
    </reaction>
</comment>
<feature type="compositionally biased region" description="Low complexity" evidence="9">
    <location>
        <begin position="440"/>
        <end position="482"/>
    </location>
</feature>
<dbReference type="PROSITE" id="PS01095">
    <property type="entry name" value="GH18_1"/>
    <property type="match status" value="1"/>
</dbReference>
<keyword evidence="3" id="KW-0146">Chitin degradation</keyword>
<sequence length="539" mass="56373">MLASDPTIFVGYYPTWKRAQMQGVDLTKYTHVNIAFASPSASGAIPIDAWLNVPDTVKDIHAAGAKALLSIGGWNGSQNFSAIASSPAGSGAMAGAIIDLVEKYSLDGIDIDWEYPGRQGCETFKIDAANDTPNFLKFLRSLRAGLDAKFAAKKLITLAVYVQPFSVDGKPMADVSEFAKVVDFANMMQYDINGVWSATTGPNAPLFCETGKGTQLSFASAIDAWTAAKWPASQLTAGFAFYGRMAIAAEDMTGDGAGQYQKQTGVLERGDKDDAPWPDPCTGKTTSSGQWQWKNLRTQGVLTTPTEAAAPWVRTWDNTSMTPWLFKPQTKQFISYDDPQSIKAKADYAASKGLAGAMVWSIDMDYNSELINAVRTWPARPVSSGVAATGGHSDADDCSEDAGVGDNSSSLEDDDCVDATADHSGTNDGEDDCADTGADSSNTLEASNSSTTTSSGSNYATTNGTKPTSSAPAGSSSSPGAVATGGACPNGVLYTCDKPGVEPGYTVCVYGRSTSMQCSPGTVCIAGGSSLSCGYGKDS</sequence>
<dbReference type="InterPro" id="IPR050314">
    <property type="entry name" value="Glycosyl_Hydrlase_18"/>
</dbReference>
<evidence type="ECO:0000256" key="2">
    <source>
        <dbReference type="ARBA" id="ARBA00022801"/>
    </source>
</evidence>
<dbReference type="GO" id="GO:0008843">
    <property type="term" value="F:endochitinase activity"/>
    <property type="evidence" value="ECO:0007669"/>
    <property type="project" value="UniProtKB-EC"/>
</dbReference>
<keyword evidence="6" id="KW-0624">Polysaccharide degradation</keyword>
<dbReference type="PROSITE" id="PS51910">
    <property type="entry name" value="GH18_2"/>
    <property type="match status" value="1"/>
</dbReference>
<dbReference type="SMART" id="SM00636">
    <property type="entry name" value="Glyco_18"/>
    <property type="match status" value="1"/>
</dbReference>
<keyword evidence="12" id="KW-1185">Reference proteome</keyword>
<proteinExistence type="inferred from homology"/>
<keyword evidence="4" id="KW-0119">Carbohydrate metabolism</keyword>
<dbReference type="GO" id="GO:0005576">
    <property type="term" value="C:extracellular region"/>
    <property type="evidence" value="ECO:0007669"/>
    <property type="project" value="TreeGrafter"/>
</dbReference>
<dbReference type="GO" id="GO:0008061">
    <property type="term" value="F:chitin binding"/>
    <property type="evidence" value="ECO:0007669"/>
    <property type="project" value="InterPro"/>
</dbReference>
<dbReference type="Pfam" id="PF00704">
    <property type="entry name" value="Glyco_hydro_18"/>
    <property type="match status" value="1"/>
</dbReference>
<feature type="domain" description="GH18" evidence="10">
    <location>
        <begin position="7"/>
        <end position="381"/>
    </location>
</feature>
<organism evidence="11 12">
    <name type="scientific">Coemansia javaensis</name>
    <dbReference type="NCBI Taxonomy" id="2761396"/>
    <lineage>
        <taxon>Eukaryota</taxon>
        <taxon>Fungi</taxon>
        <taxon>Fungi incertae sedis</taxon>
        <taxon>Zoopagomycota</taxon>
        <taxon>Kickxellomycotina</taxon>
        <taxon>Kickxellomycetes</taxon>
        <taxon>Kickxellales</taxon>
        <taxon>Kickxellaceae</taxon>
        <taxon>Coemansia</taxon>
    </lineage>
</organism>
<protein>
    <recommendedName>
        <fullName evidence="10">GH18 domain-containing protein</fullName>
    </recommendedName>
</protein>
<reference evidence="11" key="1">
    <citation type="submission" date="2022-07" db="EMBL/GenBank/DDBJ databases">
        <title>Phylogenomic reconstructions and comparative analyses of Kickxellomycotina fungi.</title>
        <authorList>
            <person name="Reynolds N.K."/>
            <person name="Stajich J.E."/>
            <person name="Barry K."/>
            <person name="Grigoriev I.V."/>
            <person name="Crous P."/>
            <person name="Smith M.E."/>
        </authorList>
    </citation>
    <scope>NUCLEOTIDE SEQUENCE</scope>
    <source>
        <strain evidence="11">NBRC 105414</strain>
    </source>
</reference>
<evidence type="ECO:0000259" key="10">
    <source>
        <dbReference type="PROSITE" id="PS51910"/>
    </source>
</evidence>
<dbReference type="SUPFAM" id="SSF51445">
    <property type="entry name" value="(Trans)glycosidases"/>
    <property type="match status" value="1"/>
</dbReference>
<evidence type="ECO:0000256" key="8">
    <source>
        <dbReference type="RuleBase" id="RU004453"/>
    </source>
</evidence>
<dbReference type="InterPro" id="IPR029070">
    <property type="entry name" value="Chitinase_insertion_sf"/>
</dbReference>
<feature type="region of interest" description="Disordered" evidence="9">
    <location>
        <begin position="382"/>
        <end position="482"/>
    </location>
</feature>